<dbReference type="Proteomes" id="UP001529491">
    <property type="component" value="Chromosome"/>
</dbReference>
<name>A0ABZ0JUI0_9GAMM</name>
<feature type="transmembrane region" description="Helical" evidence="1">
    <location>
        <begin position="51"/>
        <end position="68"/>
    </location>
</feature>
<gene>
    <name evidence="2" type="ORF">RGE70_11520</name>
</gene>
<evidence type="ECO:0000313" key="3">
    <source>
        <dbReference type="Proteomes" id="UP001529491"/>
    </source>
</evidence>
<sequence length="145" mass="16015">MNKLLGANLISNPRRDFFSWLSAGIAATSLALLIFIPSLNDVNVYAKKVSLIAFIVSLTFSFGSLSILKEMIVFSNASNDKATSIHHFVIFIALLSFLIGFGAYFYSMSAMYTYIFTGAFVIVFVLFKKAQSAMIAPNKSLKQDK</sequence>
<feature type="transmembrane region" description="Helical" evidence="1">
    <location>
        <begin position="20"/>
        <end position="39"/>
    </location>
</feature>
<keyword evidence="1" id="KW-0472">Membrane</keyword>
<evidence type="ECO:0000256" key="1">
    <source>
        <dbReference type="SAM" id="Phobius"/>
    </source>
</evidence>
<dbReference type="EMBL" id="CP136522">
    <property type="protein sequence ID" value="WOT03964.1"/>
    <property type="molecule type" value="Genomic_DNA"/>
</dbReference>
<keyword evidence="3" id="KW-1185">Reference proteome</keyword>
<keyword evidence="1" id="KW-1133">Transmembrane helix</keyword>
<proteinExistence type="predicted"/>
<evidence type="ECO:0000313" key="2">
    <source>
        <dbReference type="EMBL" id="WOT03964.1"/>
    </source>
</evidence>
<keyword evidence="1" id="KW-0812">Transmembrane</keyword>
<dbReference type="RefSeq" id="WP_310471595.1">
    <property type="nucleotide sequence ID" value="NZ_CP136522.1"/>
</dbReference>
<accession>A0ABZ0JUI0</accession>
<organism evidence="2 3">
    <name type="scientific">Shewanella youngdeokensis</name>
    <dbReference type="NCBI Taxonomy" id="2999068"/>
    <lineage>
        <taxon>Bacteria</taxon>
        <taxon>Pseudomonadati</taxon>
        <taxon>Pseudomonadota</taxon>
        <taxon>Gammaproteobacteria</taxon>
        <taxon>Alteromonadales</taxon>
        <taxon>Shewanellaceae</taxon>
        <taxon>Shewanella</taxon>
    </lineage>
</organism>
<feature type="transmembrane region" description="Helical" evidence="1">
    <location>
        <begin position="88"/>
        <end position="105"/>
    </location>
</feature>
<protein>
    <submittedName>
        <fullName evidence="2">Uncharacterized protein</fullName>
    </submittedName>
</protein>
<reference evidence="2 3" key="1">
    <citation type="submission" date="2023-10" db="EMBL/GenBank/DDBJ databases">
        <title>Complete genome sequence of Shewanella sp. DAU334.</title>
        <authorList>
            <person name="Lee Y.-S."/>
            <person name="Jeong H.-R."/>
            <person name="Hwang E.-J."/>
            <person name="Choi Y.-L."/>
            <person name="Kim G.-D."/>
        </authorList>
    </citation>
    <scope>NUCLEOTIDE SEQUENCE [LARGE SCALE GENOMIC DNA]</scope>
    <source>
        <strain evidence="2 3">DAU334</strain>
    </source>
</reference>
<feature type="transmembrane region" description="Helical" evidence="1">
    <location>
        <begin position="111"/>
        <end position="127"/>
    </location>
</feature>